<evidence type="ECO:0000313" key="1">
    <source>
        <dbReference type="EMBL" id="BBJ37436.1"/>
    </source>
</evidence>
<name>A0A499UKT4_9ACTN</name>
<proteinExistence type="predicted"/>
<dbReference type="EMBL" id="AP019620">
    <property type="protein sequence ID" value="BBJ37436.1"/>
    <property type="molecule type" value="Genomic_DNA"/>
</dbReference>
<dbReference type="AlphaFoldDB" id="A0A499UKT4"/>
<gene>
    <name evidence="1" type="ORF">SSPO_001540</name>
</gene>
<accession>A0A499UKT4</accession>
<sequence length="92" mass="10232">MCSRNPGPRRDLRLGGDIQEDIAIRTATTARRDWIHPPPTPPGQQLTHLKPIAGGYAVQERPCRLPSYGHRATRSAPGAEFVSLKFHRCSFS</sequence>
<dbReference type="Proteomes" id="UP000463951">
    <property type="component" value="Chromosome"/>
</dbReference>
<reference evidence="1 2" key="1">
    <citation type="journal article" date="2020" name="Int. J. Syst. Evol. Microbiol.">
        <title>Reclassification of Streptomyces castelarensis and Streptomyces sporoclivatus as later heterotypic synonyms of Streptomyces antimycoticus.</title>
        <authorList>
            <person name="Komaki H."/>
            <person name="Tamura T."/>
        </authorList>
    </citation>
    <scope>NUCLEOTIDE SEQUENCE [LARGE SCALE GENOMIC DNA]</scope>
    <source>
        <strain evidence="1 2">NBRC 100767</strain>
    </source>
</reference>
<protein>
    <submittedName>
        <fullName evidence="1">Uncharacterized protein</fullName>
    </submittedName>
</protein>
<evidence type="ECO:0000313" key="2">
    <source>
        <dbReference type="Proteomes" id="UP000463951"/>
    </source>
</evidence>
<organism evidence="1 2">
    <name type="scientific">Streptomyces antimycoticus</name>
    <dbReference type="NCBI Taxonomy" id="68175"/>
    <lineage>
        <taxon>Bacteria</taxon>
        <taxon>Bacillati</taxon>
        <taxon>Actinomycetota</taxon>
        <taxon>Actinomycetes</taxon>
        <taxon>Kitasatosporales</taxon>
        <taxon>Streptomycetaceae</taxon>
        <taxon>Streptomyces</taxon>
        <taxon>Streptomyces violaceusniger group</taxon>
    </lineage>
</organism>